<keyword evidence="1" id="KW-0472">Membrane</keyword>
<sequence length="387" mass="40557">MVFDVLSLQAASSLVILVSAVIYLLDTLMLRDALPGRLWATAFLAGVFSAVCYLVSIAVPGAFVAIALGNGAFVGATSFIWLGSAAFNGRRLRVPVIVTSVGLVVVVLLALLDGPAAGDWAGAVPLFLANALFAVLGAIETRRGAIGRRWSAAALTTVLTIEAVWFSVRTIVFIVQGPESPVFLTYFGTSVSAFLTMSLVVAAVVVTSVLRTNESALRGNPETRHLVVDRSGVLLRESFGAVLTILVARARAAGEDLCVIGIRVDDLRRVATAFGPEEAEEMAQAFRASVRRHAPTMALVGETDATGLSVAFSTSLTTDYRRLVRVLHERLVADLSDLATSVVPVVGIGMALASVDGADGPTLVDRADADASRAAMTGDQPFGMPTE</sequence>
<protein>
    <recommendedName>
        <fullName evidence="4">GGDEF domain-containing protein</fullName>
    </recommendedName>
</protein>
<feature type="transmembrane region" description="Helical" evidence="1">
    <location>
        <begin position="120"/>
        <end position="139"/>
    </location>
</feature>
<feature type="transmembrane region" description="Helical" evidence="1">
    <location>
        <begin position="37"/>
        <end position="56"/>
    </location>
</feature>
<evidence type="ECO:0000256" key="1">
    <source>
        <dbReference type="SAM" id="Phobius"/>
    </source>
</evidence>
<feature type="transmembrane region" description="Helical" evidence="1">
    <location>
        <begin position="94"/>
        <end position="114"/>
    </location>
</feature>
<feature type="transmembrane region" description="Helical" evidence="1">
    <location>
        <begin position="6"/>
        <end position="25"/>
    </location>
</feature>
<evidence type="ECO:0008006" key="4">
    <source>
        <dbReference type="Google" id="ProtNLM"/>
    </source>
</evidence>
<evidence type="ECO:0000313" key="2">
    <source>
        <dbReference type="EMBL" id="RWR21356.1"/>
    </source>
</evidence>
<feature type="transmembrane region" description="Helical" evidence="1">
    <location>
        <begin position="151"/>
        <end position="175"/>
    </location>
</feature>
<keyword evidence="1" id="KW-0812">Transmembrane</keyword>
<organism evidence="2 3">
    <name type="scientific">Microbacterium enclense</name>
    <dbReference type="NCBI Taxonomy" id="993073"/>
    <lineage>
        <taxon>Bacteria</taxon>
        <taxon>Bacillati</taxon>
        <taxon>Actinomycetota</taxon>
        <taxon>Actinomycetes</taxon>
        <taxon>Micrococcales</taxon>
        <taxon>Microbacteriaceae</taxon>
        <taxon>Microbacterium</taxon>
    </lineage>
</organism>
<feature type="transmembrane region" description="Helical" evidence="1">
    <location>
        <begin position="62"/>
        <end position="82"/>
    </location>
</feature>
<dbReference type="EMBL" id="RBZY01000010">
    <property type="protein sequence ID" value="RWR21356.1"/>
    <property type="molecule type" value="Genomic_DNA"/>
</dbReference>
<feature type="transmembrane region" description="Helical" evidence="1">
    <location>
        <begin position="187"/>
        <end position="210"/>
    </location>
</feature>
<proteinExistence type="predicted"/>
<dbReference type="AlphaFoldDB" id="A0A3S3LH21"/>
<accession>A0A3S3LH21</accession>
<dbReference type="RefSeq" id="WP_128216927.1">
    <property type="nucleotide sequence ID" value="NZ_RBZY01000010.1"/>
</dbReference>
<keyword evidence="1" id="KW-1133">Transmembrane helix</keyword>
<comment type="caution">
    <text evidence="2">The sequence shown here is derived from an EMBL/GenBank/DDBJ whole genome shotgun (WGS) entry which is preliminary data.</text>
</comment>
<gene>
    <name evidence="2" type="ORF">D8Y23_04270</name>
</gene>
<dbReference type="OrthoDB" id="5115878at2"/>
<reference evidence="2 3" key="1">
    <citation type="journal article" date="2018" name="Front. Microbiol.">
        <title>Novel Insights Into Bacterial Dimethylsulfoniopropionate Catabolism in the East China Sea.</title>
        <authorList>
            <person name="Liu J."/>
            <person name="Liu J."/>
            <person name="Zhang S.H."/>
            <person name="Liang J."/>
            <person name="Lin H."/>
            <person name="Song D."/>
            <person name="Yang G.P."/>
            <person name="Todd J.D."/>
            <person name="Zhang X.H."/>
        </authorList>
    </citation>
    <scope>NUCLEOTIDE SEQUENCE [LARGE SCALE GENOMIC DNA]</scope>
    <source>
        <strain evidence="2 3">ZYFD042</strain>
    </source>
</reference>
<dbReference type="Gene3D" id="3.30.70.270">
    <property type="match status" value="1"/>
</dbReference>
<dbReference type="Proteomes" id="UP000285970">
    <property type="component" value="Unassembled WGS sequence"/>
</dbReference>
<name>A0A3S3LH21_9MICO</name>
<dbReference type="InterPro" id="IPR043128">
    <property type="entry name" value="Rev_trsase/Diguanyl_cyclase"/>
</dbReference>
<evidence type="ECO:0000313" key="3">
    <source>
        <dbReference type="Proteomes" id="UP000285970"/>
    </source>
</evidence>